<feature type="region of interest" description="Disordered" evidence="1">
    <location>
        <begin position="71"/>
        <end position="112"/>
    </location>
</feature>
<evidence type="ECO:0000313" key="3">
    <source>
        <dbReference type="Proteomes" id="UP000279259"/>
    </source>
</evidence>
<accession>A0A427YH33</accession>
<sequence>MGRPATLSGRHWALPLRQALNPPVKALAPVPGPAPRSPAAPVTWKTESSTRVIDPGNFDCYYSHWQAGKVQKPRRVRNVTRTAGSLTPTPSKQPIGPNVLLKGSGNHTQTSSLATSPLAILDRVRDTILLK</sequence>
<comment type="caution">
    <text evidence="2">The sequence shown here is derived from an EMBL/GenBank/DDBJ whole genome shotgun (WGS) entry which is preliminary data.</text>
</comment>
<protein>
    <submittedName>
        <fullName evidence="2">Uncharacterized protein</fullName>
    </submittedName>
</protein>
<dbReference type="AlphaFoldDB" id="A0A427YH33"/>
<keyword evidence="3" id="KW-1185">Reference proteome</keyword>
<dbReference type="EMBL" id="RSCD01000011">
    <property type="protein sequence ID" value="RSH90337.1"/>
    <property type="molecule type" value="Genomic_DNA"/>
</dbReference>
<dbReference type="Proteomes" id="UP000279259">
    <property type="component" value="Unassembled WGS sequence"/>
</dbReference>
<reference evidence="2 3" key="1">
    <citation type="submission" date="2018-11" db="EMBL/GenBank/DDBJ databases">
        <title>Genome sequence of Saitozyma podzolica DSM 27192.</title>
        <authorList>
            <person name="Aliyu H."/>
            <person name="Gorte O."/>
            <person name="Ochsenreither K."/>
        </authorList>
    </citation>
    <scope>NUCLEOTIDE SEQUENCE [LARGE SCALE GENOMIC DNA]</scope>
    <source>
        <strain evidence="2 3">DSM 27192</strain>
    </source>
</reference>
<feature type="compositionally biased region" description="Polar residues" evidence="1">
    <location>
        <begin position="79"/>
        <end position="92"/>
    </location>
</feature>
<organism evidence="2 3">
    <name type="scientific">Saitozyma podzolica</name>
    <dbReference type="NCBI Taxonomy" id="1890683"/>
    <lineage>
        <taxon>Eukaryota</taxon>
        <taxon>Fungi</taxon>
        <taxon>Dikarya</taxon>
        <taxon>Basidiomycota</taxon>
        <taxon>Agaricomycotina</taxon>
        <taxon>Tremellomycetes</taxon>
        <taxon>Tremellales</taxon>
        <taxon>Trimorphomycetaceae</taxon>
        <taxon>Saitozyma</taxon>
    </lineage>
</organism>
<evidence type="ECO:0000256" key="1">
    <source>
        <dbReference type="SAM" id="MobiDB-lite"/>
    </source>
</evidence>
<gene>
    <name evidence="2" type="ORF">EHS25_001671</name>
</gene>
<name>A0A427YH33_9TREE</name>
<evidence type="ECO:0000313" key="2">
    <source>
        <dbReference type="EMBL" id="RSH90337.1"/>
    </source>
</evidence>
<feature type="region of interest" description="Disordered" evidence="1">
    <location>
        <begin position="25"/>
        <end position="44"/>
    </location>
</feature>
<proteinExistence type="predicted"/>